<feature type="transmembrane region" description="Helical" evidence="2">
    <location>
        <begin position="112"/>
        <end position="135"/>
    </location>
</feature>
<feature type="compositionally biased region" description="Low complexity" evidence="1">
    <location>
        <begin position="39"/>
        <end position="50"/>
    </location>
</feature>
<dbReference type="InterPro" id="IPR015943">
    <property type="entry name" value="WD40/YVTN_repeat-like_dom_sf"/>
</dbReference>
<name>A0ABW1EX34_9ACTN</name>
<organism evidence="4 5">
    <name type="scientific">Kitasatospora aburaviensis</name>
    <dbReference type="NCBI Taxonomy" id="67265"/>
    <lineage>
        <taxon>Bacteria</taxon>
        <taxon>Bacillati</taxon>
        <taxon>Actinomycetota</taxon>
        <taxon>Actinomycetes</taxon>
        <taxon>Kitasatosporales</taxon>
        <taxon>Streptomycetaceae</taxon>
        <taxon>Kitasatospora</taxon>
    </lineage>
</organism>
<sequence length="567" mass="57454">MTQLDGAPIPGQGGPAAQAAPGTPPQPPAQPPAPGSDYAYAPTAAAGFPAQAPPPPAAAPVGPFDPAPTNGQGYGYPGQPQADGGYGYPQQQAGYSYPGAPVPQPPKQRNPVMLWGGIIGGVLAIAIIAGLVVLFTENDTPDNPTASGGTSTSGGTNTDPSASASSGGSSGGSGGGGGGKAGAYNLAWSAPKPTAAASGSQLLGIWGADKTVVRADSYGIRGLNAADGKELWSIAPPSGSKEFCAASYGVNSKHIAAVALNTGDSDCSTVGAIDVSTGKLLWTVKASQERMSYPTLTVTDKVIGIGASGVVGAVNVADGSPAWQFQPREKDCSVYGKAAGNQIAVSDRCYGLNTTTKSQLVVVDADTGKTASGAPITLTGSIERVDKVISDQPLVLLVTNGPNGDYILPFDKSTKPMTPMSVKEPGADSLRLSGQSDAFTQNVVSGNTLYVQVNPSKPAVNAYDLTTGKRLWSSNGGNDDDIRLVSGTDKDGKVRAVVDMGYNKDAKLVTLSPTDGKPTDLGTITSQKSTDFISITSTEYVLQSDGSLYGFSRSSGSDSPVLKYAKK</sequence>
<feature type="region of interest" description="Disordered" evidence="1">
    <location>
        <begin position="142"/>
        <end position="176"/>
    </location>
</feature>
<evidence type="ECO:0000256" key="1">
    <source>
        <dbReference type="SAM" id="MobiDB-lite"/>
    </source>
</evidence>
<dbReference type="PANTHER" id="PTHR34512">
    <property type="entry name" value="CELL SURFACE PROTEIN"/>
    <property type="match status" value="1"/>
</dbReference>
<evidence type="ECO:0000259" key="3">
    <source>
        <dbReference type="Pfam" id="PF13360"/>
    </source>
</evidence>
<feature type="region of interest" description="Disordered" evidence="1">
    <location>
        <begin position="1"/>
        <end position="104"/>
    </location>
</feature>
<protein>
    <submittedName>
        <fullName evidence="4">PQQ-binding-like beta-propeller repeat protein</fullName>
    </submittedName>
</protein>
<dbReference type="Gene3D" id="2.130.10.10">
    <property type="entry name" value="YVTN repeat-like/Quinoprotein amine dehydrogenase"/>
    <property type="match status" value="1"/>
</dbReference>
<feature type="compositionally biased region" description="Pro residues" evidence="1">
    <location>
        <begin position="22"/>
        <end position="34"/>
    </location>
</feature>
<dbReference type="InterPro" id="IPR011047">
    <property type="entry name" value="Quinoprotein_ADH-like_sf"/>
</dbReference>
<dbReference type="Pfam" id="PF13360">
    <property type="entry name" value="PQQ_2"/>
    <property type="match status" value="2"/>
</dbReference>
<evidence type="ECO:0000256" key="2">
    <source>
        <dbReference type="SAM" id="Phobius"/>
    </source>
</evidence>
<dbReference type="SUPFAM" id="SSF50998">
    <property type="entry name" value="Quinoprotein alcohol dehydrogenase-like"/>
    <property type="match status" value="1"/>
</dbReference>
<comment type="caution">
    <text evidence="4">The sequence shown here is derived from an EMBL/GenBank/DDBJ whole genome shotgun (WGS) entry which is preliminary data.</text>
</comment>
<gene>
    <name evidence="4" type="ORF">ACFP0N_14355</name>
</gene>
<evidence type="ECO:0000313" key="5">
    <source>
        <dbReference type="Proteomes" id="UP001596067"/>
    </source>
</evidence>
<dbReference type="InterPro" id="IPR002372">
    <property type="entry name" value="PQQ_rpt_dom"/>
</dbReference>
<reference evidence="5" key="1">
    <citation type="journal article" date="2019" name="Int. J. Syst. Evol. Microbiol.">
        <title>The Global Catalogue of Microorganisms (GCM) 10K type strain sequencing project: providing services to taxonomists for standard genome sequencing and annotation.</title>
        <authorList>
            <consortium name="The Broad Institute Genomics Platform"/>
            <consortium name="The Broad Institute Genome Sequencing Center for Infectious Disease"/>
            <person name="Wu L."/>
            <person name="Ma J."/>
        </authorList>
    </citation>
    <scope>NUCLEOTIDE SEQUENCE [LARGE SCALE GENOMIC DNA]</scope>
    <source>
        <strain evidence="5">CGMCC 4.1469</strain>
    </source>
</reference>
<feature type="compositionally biased region" description="Pro residues" evidence="1">
    <location>
        <begin position="51"/>
        <end position="66"/>
    </location>
</feature>
<dbReference type="RefSeq" id="WP_313765879.1">
    <property type="nucleotide sequence ID" value="NZ_BAAAVH010000012.1"/>
</dbReference>
<proteinExistence type="predicted"/>
<keyword evidence="5" id="KW-1185">Reference proteome</keyword>
<keyword evidence="2" id="KW-0812">Transmembrane</keyword>
<feature type="compositionally biased region" description="Low complexity" evidence="1">
    <location>
        <begin position="147"/>
        <end position="167"/>
    </location>
</feature>
<keyword evidence="2" id="KW-1133">Transmembrane helix</keyword>
<dbReference type="EMBL" id="JBHSOD010000014">
    <property type="protein sequence ID" value="MFC5886150.1"/>
    <property type="molecule type" value="Genomic_DNA"/>
</dbReference>
<dbReference type="Proteomes" id="UP001596067">
    <property type="component" value="Unassembled WGS sequence"/>
</dbReference>
<feature type="compositionally biased region" description="Low complexity" evidence="1">
    <location>
        <begin position="77"/>
        <end position="99"/>
    </location>
</feature>
<accession>A0ABW1EX34</accession>
<dbReference type="PANTHER" id="PTHR34512:SF30">
    <property type="entry name" value="OUTER MEMBRANE PROTEIN ASSEMBLY FACTOR BAMB"/>
    <property type="match status" value="1"/>
</dbReference>
<feature type="domain" description="Pyrrolo-quinoline quinone repeat" evidence="3">
    <location>
        <begin position="220"/>
        <end position="386"/>
    </location>
</feature>
<feature type="domain" description="Pyrrolo-quinoline quinone repeat" evidence="3">
    <location>
        <begin position="439"/>
        <end position="533"/>
    </location>
</feature>
<feature type="compositionally biased region" description="Low complexity" evidence="1">
    <location>
        <begin position="1"/>
        <end position="21"/>
    </location>
</feature>
<keyword evidence="2" id="KW-0472">Membrane</keyword>
<evidence type="ECO:0000313" key="4">
    <source>
        <dbReference type="EMBL" id="MFC5886150.1"/>
    </source>
</evidence>